<comment type="subcellular location">
    <subcellularLocation>
        <location evidence="6">Cell inner membrane</location>
        <topology evidence="6">Peripheral membrane protein</topology>
        <orientation evidence="6">Cytoplasmic side</orientation>
    </subcellularLocation>
</comment>
<dbReference type="Gene3D" id="3.30.540.10">
    <property type="entry name" value="Fructose-1,6-Bisphosphatase, subunit A, domain 1"/>
    <property type="match status" value="1"/>
</dbReference>
<dbReference type="GO" id="GO:0005886">
    <property type="term" value="C:plasma membrane"/>
    <property type="evidence" value="ECO:0007669"/>
    <property type="project" value="UniProtKB-SubCell"/>
</dbReference>
<dbReference type="GO" id="GO:0000103">
    <property type="term" value="P:sulfate assimilation"/>
    <property type="evidence" value="ECO:0007669"/>
    <property type="project" value="TreeGrafter"/>
</dbReference>
<dbReference type="PRINTS" id="PR00377">
    <property type="entry name" value="IMPHPHTASES"/>
</dbReference>
<dbReference type="GO" id="GO:0046854">
    <property type="term" value="P:phosphatidylinositol phosphate biosynthetic process"/>
    <property type="evidence" value="ECO:0007669"/>
    <property type="project" value="InterPro"/>
</dbReference>
<dbReference type="CDD" id="cd01638">
    <property type="entry name" value="CysQ"/>
    <property type="match status" value="1"/>
</dbReference>
<comment type="function">
    <text evidence="6">Converts adenosine-3',5'-bisphosphate (PAP) to AMP.</text>
</comment>
<dbReference type="InterPro" id="IPR020550">
    <property type="entry name" value="Inositol_monophosphatase_CS"/>
</dbReference>
<feature type="binding site" evidence="6">
    <location>
        <begin position="78"/>
        <end position="81"/>
    </location>
    <ligand>
        <name>substrate</name>
    </ligand>
</feature>
<evidence type="ECO:0000256" key="5">
    <source>
        <dbReference type="ARBA" id="ARBA00023136"/>
    </source>
</evidence>
<comment type="cofactor">
    <cofactor evidence="6 7">
        <name>Mg(2+)</name>
        <dbReference type="ChEBI" id="CHEBI:18420"/>
    </cofactor>
</comment>
<feature type="binding site" evidence="7">
    <location>
        <position position="76"/>
    </location>
    <ligand>
        <name>Mg(2+)</name>
        <dbReference type="ChEBI" id="CHEBI:18420"/>
        <label>1</label>
        <note>catalytic</note>
    </ligand>
</feature>
<dbReference type="SUPFAM" id="SSF56655">
    <property type="entry name" value="Carbohydrate phosphatase"/>
    <property type="match status" value="1"/>
</dbReference>
<evidence type="ECO:0000256" key="6">
    <source>
        <dbReference type="HAMAP-Rule" id="MF_02095"/>
    </source>
</evidence>
<evidence type="ECO:0000256" key="4">
    <source>
        <dbReference type="ARBA" id="ARBA00022801"/>
    </source>
</evidence>
<reference evidence="10" key="1">
    <citation type="submission" date="2017-01" db="EMBL/GenBank/DDBJ databases">
        <authorList>
            <person name="Varghese N."/>
            <person name="Submissions S."/>
        </authorList>
    </citation>
    <scope>NUCLEOTIDE SEQUENCE [LARGE SCALE GENOMIC DNA]</scope>
    <source>
        <strain evidence="10">DSM 29430</strain>
    </source>
</reference>
<sequence length="256" mass="27563">MRKLALEAGDRIMEIYNADDFDVKTKSDASPVTEADEAADALISAGLREAFPDVALVTEEQADSHGQDVSTFLIVDPLDGTKEFINRRGDFTVNIALVEDGLPTRGVVYAPAKGRMFYTDSVGSSVEEEGPFDHDSPGETKPLKVTDPNNSALMVVASKSHRDQATDDYIGRYEVKDMTSAGSSLKFCLVATGEADLYPRLGRTMEWDTAAGHAVLAGAGGRVVRFDDHGTLTYGKPGFSNPFFIAYAPGVELKKG</sequence>
<evidence type="ECO:0000313" key="10">
    <source>
        <dbReference type="Proteomes" id="UP000186684"/>
    </source>
</evidence>
<dbReference type="AlphaFoldDB" id="A0A1N7JYL6"/>
<keyword evidence="5 6" id="KW-0472">Membrane</keyword>
<evidence type="ECO:0000256" key="1">
    <source>
        <dbReference type="ARBA" id="ARBA00005289"/>
    </source>
</evidence>
<dbReference type="HAMAP" id="MF_02095">
    <property type="entry name" value="CysQ"/>
    <property type="match status" value="1"/>
</dbReference>
<dbReference type="PROSITE" id="PS00630">
    <property type="entry name" value="IMP_2"/>
    <property type="match status" value="1"/>
</dbReference>
<dbReference type="Gene3D" id="3.40.190.80">
    <property type="match status" value="1"/>
</dbReference>
<dbReference type="Proteomes" id="UP000186684">
    <property type="component" value="Unassembled WGS sequence"/>
</dbReference>
<feature type="binding site" evidence="7">
    <location>
        <position position="78"/>
    </location>
    <ligand>
        <name>Mg(2+)</name>
        <dbReference type="ChEBI" id="CHEBI:18420"/>
        <label>1</label>
        <note>catalytic</note>
    </ligand>
</feature>
<feature type="binding site" evidence="6">
    <location>
        <position position="208"/>
    </location>
    <ligand>
        <name>substrate</name>
    </ligand>
</feature>
<feature type="binding site" evidence="6">
    <location>
        <position position="76"/>
    </location>
    <ligand>
        <name>Mg(2+)</name>
        <dbReference type="ChEBI" id="CHEBI:18420"/>
        <label>2</label>
    </ligand>
</feature>
<dbReference type="GO" id="GO:0050427">
    <property type="term" value="P:3'-phosphoadenosine 5'-phosphosulfate metabolic process"/>
    <property type="evidence" value="ECO:0007669"/>
    <property type="project" value="TreeGrafter"/>
</dbReference>
<dbReference type="EC" id="3.1.3.7" evidence="6"/>
<evidence type="ECO:0000313" key="9">
    <source>
        <dbReference type="EMBL" id="SIS54419.1"/>
    </source>
</evidence>
<protein>
    <recommendedName>
        <fullName evidence="6">3'(2'),5'-bisphosphate nucleotidase CysQ</fullName>
        <ecNumber evidence="6">3.1.3.7</ecNumber>
    </recommendedName>
    <alternativeName>
        <fullName evidence="6">3'(2'),5-bisphosphonucleoside 3'(2')-phosphohydrolase</fullName>
    </alternativeName>
    <alternativeName>
        <fullName evidence="6">3'-phosphoadenosine 5'-phosphate phosphatase</fullName>
        <shortName evidence="6">PAP phosphatase</shortName>
    </alternativeName>
</protein>
<feature type="binding site" evidence="7">
    <location>
        <position position="208"/>
    </location>
    <ligand>
        <name>Mg(2+)</name>
        <dbReference type="ChEBI" id="CHEBI:18420"/>
        <label>1</label>
        <note>catalytic</note>
    </ligand>
</feature>
<dbReference type="EMBL" id="FTOQ01000001">
    <property type="protein sequence ID" value="SIS54419.1"/>
    <property type="molecule type" value="Genomic_DNA"/>
</dbReference>
<dbReference type="InterPro" id="IPR006240">
    <property type="entry name" value="CysQ"/>
</dbReference>
<name>A0A1N7JYL6_9RHOB</name>
<keyword evidence="10" id="KW-1185">Reference proteome</keyword>
<feature type="binding site" evidence="6">
    <location>
        <position position="79"/>
    </location>
    <ligand>
        <name>Mg(2+)</name>
        <dbReference type="ChEBI" id="CHEBI:18420"/>
        <label>2</label>
    </ligand>
</feature>
<dbReference type="STRING" id="633194.SAMN05421759_101322"/>
<gene>
    <name evidence="6" type="primary">cysQ</name>
    <name evidence="9" type="ORF">SAMN05421759_101322</name>
</gene>
<feature type="binding site" evidence="7">
    <location>
        <position position="59"/>
    </location>
    <ligand>
        <name>Mg(2+)</name>
        <dbReference type="ChEBI" id="CHEBI:18420"/>
        <label>1</label>
        <note>catalytic</note>
    </ligand>
</feature>
<dbReference type="InterPro" id="IPR000760">
    <property type="entry name" value="Inositol_monophosphatase-like"/>
</dbReference>
<dbReference type="InterPro" id="IPR050725">
    <property type="entry name" value="CysQ/Inositol_MonoPase"/>
</dbReference>
<comment type="catalytic activity">
    <reaction evidence="6">
        <text>adenosine 3',5'-bisphosphate + H2O = AMP + phosphate</text>
        <dbReference type="Rhea" id="RHEA:10040"/>
        <dbReference type="ChEBI" id="CHEBI:15377"/>
        <dbReference type="ChEBI" id="CHEBI:43474"/>
        <dbReference type="ChEBI" id="CHEBI:58343"/>
        <dbReference type="ChEBI" id="CHEBI:456215"/>
        <dbReference type="EC" id="3.1.3.7"/>
    </reaction>
</comment>
<evidence type="ECO:0000256" key="2">
    <source>
        <dbReference type="ARBA" id="ARBA00022475"/>
    </source>
</evidence>
<dbReference type="GO" id="GO:0000287">
    <property type="term" value="F:magnesium ion binding"/>
    <property type="evidence" value="ECO:0007669"/>
    <property type="project" value="UniProtKB-UniRule"/>
</dbReference>
<keyword evidence="6 7" id="KW-0460">Magnesium</keyword>
<feature type="binding site" evidence="7">
    <location>
        <position position="79"/>
    </location>
    <ligand>
        <name>Mg(2+)</name>
        <dbReference type="ChEBI" id="CHEBI:18420"/>
        <label>1</label>
        <note>catalytic</note>
    </ligand>
</feature>
<feature type="binding site" evidence="6">
    <location>
        <position position="59"/>
    </location>
    <ligand>
        <name>Mg(2+)</name>
        <dbReference type="ChEBI" id="CHEBI:18420"/>
        <label>1</label>
    </ligand>
</feature>
<evidence type="ECO:0000256" key="7">
    <source>
        <dbReference type="PIRSR" id="PIRSR600760-2"/>
    </source>
</evidence>
<evidence type="ECO:0000256" key="8">
    <source>
        <dbReference type="SAM" id="MobiDB-lite"/>
    </source>
</evidence>
<dbReference type="PANTHER" id="PTHR43028">
    <property type="entry name" value="3'(2'),5'-BISPHOSPHATE NUCLEOTIDASE 1"/>
    <property type="match status" value="1"/>
</dbReference>
<feature type="binding site" evidence="6">
    <location>
        <position position="59"/>
    </location>
    <ligand>
        <name>substrate</name>
    </ligand>
</feature>
<organism evidence="9 10">
    <name type="scientific">Roseivivax lentus</name>
    <dbReference type="NCBI Taxonomy" id="633194"/>
    <lineage>
        <taxon>Bacteria</taxon>
        <taxon>Pseudomonadati</taxon>
        <taxon>Pseudomonadota</taxon>
        <taxon>Alphaproteobacteria</taxon>
        <taxon>Rhodobacterales</taxon>
        <taxon>Roseobacteraceae</taxon>
        <taxon>Roseivivax</taxon>
    </lineage>
</organism>
<accession>A0A1N7JYL6</accession>
<keyword evidence="6 7" id="KW-0479">Metal-binding</keyword>
<feature type="binding site" evidence="6">
    <location>
        <position position="76"/>
    </location>
    <ligand>
        <name>Mg(2+)</name>
        <dbReference type="ChEBI" id="CHEBI:18420"/>
        <label>1</label>
    </ligand>
</feature>
<feature type="binding site" evidence="6">
    <location>
        <position position="208"/>
    </location>
    <ligand>
        <name>Mg(2+)</name>
        <dbReference type="ChEBI" id="CHEBI:18420"/>
        <label>2</label>
    </ligand>
</feature>
<dbReference type="NCBIfam" id="TIGR01331">
    <property type="entry name" value="bisphos_cysQ"/>
    <property type="match status" value="1"/>
</dbReference>
<keyword evidence="4 6" id="KW-0378">Hydrolase</keyword>
<feature type="binding site" evidence="6">
    <location>
        <position position="78"/>
    </location>
    <ligand>
        <name>Mg(2+)</name>
        <dbReference type="ChEBI" id="CHEBI:18420"/>
        <label>1</label>
    </ligand>
</feature>
<evidence type="ECO:0000256" key="3">
    <source>
        <dbReference type="ARBA" id="ARBA00022519"/>
    </source>
</evidence>
<dbReference type="PANTHER" id="PTHR43028:SF5">
    <property type="entry name" value="3'(2'),5'-BISPHOSPHATE NUCLEOTIDASE 1"/>
    <property type="match status" value="1"/>
</dbReference>
<feature type="region of interest" description="Disordered" evidence="8">
    <location>
        <begin position="124"/>
        <end position="143"/>
    </location>
</feature>
<dbReference type="Pfam" id="PF00459">
    <property type="entry name" value="Inositol_P"/>
    <property type="match status" value="1"/>
</dbReference>
<feature type="compositionally biased region" description="Basic and acidic residues" evidence="8">
    <location>
        <begin position="131"/>
        <end position="143"/>
    </location>
</feature>
<dbReference type="GO" id="GO:0008441">
    <property type="term" value="F:3'(2'),5'-bisphosphate nucleotidase activity"/>
    <property type="evidence" value="ECO:0007669"/>
    <property type="project" value="UniProtKB-UniRule"/>
</dbReference>
<comment type="similarity">
    <text evidence="1 6">Belongs to the inositol monophosphatase superfamily. CysQ family.</text>
</comment>
<keyword evidence="3 6" id="KW-0997">Cell inner membrane</keyword>
<proteinExistence type="inferred from homology"/>
<keyword evidence="2 6" id="KW-1003">Cell membrane</keyword>